<dbReference type="EMBL" id="OBEK01000002">
    <property type="protein sequence ID" value="SNZ09976.1"/>
    <property type="molecule type" value="Genomic_DNA"/>
</dbReference>
<gene>
    <name evidence="1" type="ORF">SAMN05421503_1446</name>
</gene>
<accession>A0A285NQ48</accession>
<dbReference type="AlphaFoldDB" id="A0A285NQ48"/>
<reference evidence="2" key="1">
    <citation type="submission" date="2017-09" db="EMBL/GenBank/DDBJ databases">
        <authorList>
            <person name="Varghese N."/>
            <person name="Submissions S."/>
        </authorList>
    </citation>
    <scope>NUCLEOTIDE SEQUENCE [LARGE SCALE GENOMIC DNA]</scope>
    <source>
        <strain evidence="2">CGMCC 1.8913</strain>
    </source>
</reference>
<evidence type="ECO:0000313" key="2">
    <source>
        <dbReference type="Proteomes" id="UP000219356"/>
    </source>
</evidence>
<evidence type="ECO:0000313" key="1">
    <source>
        <dbReference type="EMBL" id="SNZ09976.1"/>
    </source>
</evidence>
<sequence length="62" mass="7658">MEYNFIITSSEVIEYLEEKIKDNLAYDDELELYEDYKWNGTINTGRYTYQLLKREIENNLFY</sequence>
<proteinExistence type="predicted"/>
<dbReference type="OrthoDB" id="2942095at2"/>
<protein>
    <submittedName>
        <fullName evidence="1">Uncharacterized protein</fullName>
    </submittedName>
</protein>
<dbReference type="Proteomes" id="UP000219356">
    <property type="component" value="Unassembled WGS sequence"/>
</dbReference>
<organism evidence="1 2">
    <name type="scientific">Terribacillus aidingensis</name>
    <dbReference type="NCBI Taxonomy" id="586416"/>
    <lineage>
        <taxon>Bacteria</taxon>
        <taxon>Bacillati</taxon>
        <taxon>Bacillota</taxon>
        <taxon>Bacilli</taxon>
        <taxon>Bacillales</taxon>
        <taxon>Bacillaceae</taxon>
        <taxon>Terribacillus</taxon>
    </lineage>
</organism>
<keyword evidence="2" id="KW-1185">Reference proteome</keyword>
<name>A0A285NQ48_9BACI</name>
<dbReference type="RefSeq" id="WP_097040710.1">
    <property type="nucleotide sequence ID" value="NZ_OBEK01000002.1"/>
</dbReference>